<reference evidence="3" key="2">
    <citation type="submission" date="2023-06" db="EMBL/GenBank/DDBJ databases">
        <authorList>
            <consortium name="Lawrence Berkeley National Laboratory"/>
            <person name="Mondo S.J."/>
            <person name="Hensen N."/>
            <person name="Bonometti L."/>
            <person name="Westerberg I."/>
            <person name="Brannstrom I.O."/>
            <person name="Guillou S."/>
            <person name="Cros-Aarteil S."/>
            <person name="Calhoun S."/>
            <person name="Haridas S."/>
            <person name="Kuo A."/>
            <person name="Pangilinan J."/>
            <person name="Riley R."/>
            <person name="Labutti K."/>
            <person name="Andreopoulos B."/>
            <person name="Lipzen A."/>
            <person name="Chen C."/>
            <person name="Yanf M."/>
            <person name="Daum C."/>
            <person name="Ng V."/>
            <person name="Clum A."/>
            <person name="Steindorff A."/>
            <person name="Ohm R."/>
            <person name="Martin F."/>
            <person name="Silar P."/>
            <person name="Natvig D."/>
            <person name="Lalanne C."/>
            <person name="Gautier V."/>
            <person name="Ament-Velasquez S.L."/>
            <person name="Kruys A."/>
            <person name="Hutchinson M.I."/>
            <person name="Powell A.J."/>
            <person name="Barry K."/>
            <person name="Miller A.N."/>
            <person name="Grigoriev I.V."/>
            <person name="Debuchy R."/>
            <person name="Gladieux P."/>
            <person name="Thoren M.H."/>
            <person name="Johannesson H."/>
        </authorList>
    </citation>
    <scope>NUCLEOTIDE SEQUENCE</scope>
    <source>
        <strain evidence="3">PSN324</strain>
    </source>
</reference>
<name>A0AAV9HW80_9PEZI</name>
<dbReference type="EMBL" id="MU864942">
    <property type="protein sequence ID" value="KAK4465107.1"/>
    <property type="molecule type" value="Genomic_DNA"/>
</dbReference>
<feature type="region of interest" description="Disordered" evidence="1">
    <location>
        <begin position="64"/>
        <end position="83"/>
    </location>
</feature>
<protein>
    <submittedName>
        <fullName evidence="3">Uncharacterized protein</fullName>
    </submittedName>
</protein>
<sequence>MAQRHASSREVGADRGVDFPGLEVVPAGYPGIDPADKYHVLADHTSPQVVKPSDLEAVNWQESGDCHPADEEKGGKAVGNGSRSKREVLGLSGRKMWILLGAVLFMIAGGFGGGVAGSLSAGRNGSSGSSTGSTSGAAAAATTVTVIQTPTVTIPAVTSATTSSPVRESSTTPTALYSTDMIIIDHVITATKK</sequence>
<accession>A0AAV9HW80</accession>
<reference evidence="3" key="1">
    <citation type="journal article" date="2023" name="Mol. Phylogenet. Evol.">
        <title>Genome-scale phylogeny and comparative genomics of the fungal order Sordariales.</title>
        <authorList>
            <person name="Hensen N."/>
            <person name="Bonometti L."/>
            <person name="Westerberg I."/>
            <person name="Brannstrom I.O."/>
            <person name="Guillou S."/>
            <person name="Cros-Aarteil S."/>
            <person name="Calhoun S."/>
            <person name="Haridas S."/>
            <person name="Kuo A."/>
            <person name="Mondo S."/>
            <person name="Pangilinan J."/>
            <person name="Riley R."/>
            <person name="LaButti K."/>
            <person name="Andreopoulos B."/>
            <person name="Lipzen A."/>
            <person name="Chen C."/>
            <person name="Yan M."/>
            <person name="Daum C."/>
            <person name="Ng V."/>
            <person name="Clum A."/>
            <person name="Steindorff A."/>
            <person name="Ohm R.A."/>
            <person name="Martin F."/>
            <person name="Silar P."/>
            <person name="Natvig D.O."/>
            <person name="Lalanne C."/>
            <person name="Gautier V."/>
            <person name="Ament-Velasquez S.L."/>
            <person name="Kruys A."/>
            <person name="Hutchinson M.I."/>
            <person name="Powell A.J."/>
            <person name="Barry K."/>
            <person name="Miller A.N."/>
            <person name="Grigoriev I.V."/>
            <person name="Debuchy R."/>
            <person name="Gladieux P."/>
            <person name="Hiltunen Thoren M."/>
            <person name="Johannesson H."/>
        </authorList>
    </citation>
    <scope>NUCLEOTIDE SEQUENCE</scope>
    <source>
        <strain evidence="3">PSN324</strain>
    </source>
</reference>
<evidence type="ECO:0000313" key="3">
    <source>
        <dbReference type="EMBL" id="KAK4465107.1"/>
    </source>
</evidence>
<evidence type="ECO:0000256" key="2">
    <source>
        <dbReference type="SAM" id="Phobius"/>
    </source>
</evidence>
<feature type="transmembrane region" description="Helical" evidence="2">
    <location>
        <begin position="96"/>
        <end position="119"/>
    </location>
</feature>
<dbReference type="Proteomes" id="UP001321749">
    <property type="component" value="Unassembled WGS sequence"/>
</dbReference>
<comment type="caution">
    <text evidence="3">The sequence shown here is derived from an EMBL/GenBank/DDBJ whole genome shotgun (WGS) entry which is preliminary data.</text>
</comment>
<evidence type="ECO:0000256" key="1">
    <source>
        <dbReference type="SAM" id="MobiDB-lite"/>
    </source>
</evidence>
<proteinExistence type="predicted"/>
<evidence type="ECO:0000313" key="4">
    <source>
        <dbReference type="Proteomes" id="UP001321749"/>
    </source>
</evidence>
<keyword evidence="2" id="KW-0472">Membrane</keyword>
<keyword evidence="2" id="KW-1133">Transmembrane helix</keyword>
<organism evidence="3 4">
    <name type="scientific">Cladorrhinum samala</name>
    <dbReference type="NCBI Taxonomy" id="585594"/>
    <lineage>
        <taxon>Eukaryota</taxon>
        <taxon>Fungi</taxon>
        <taxon>Dikarya</taxon>
        <taxon>Ascomycota</taxon>
        <taxon>Pezizomycotina</taxon>
        <taxon>Sordariomycetes</taxon>
        <taxon>Sordariomycetidae</taxon>
        <taxon>Sordariales</taxon>
        <taxon>Podosporaceae</taxon>
        <taxon>Cladorrhinum</taxon>
    </lineage>
</organism>
<dbReference type="AlphaFoldDB" id="A0AAV9HW80"/>
<keyword evidence="2" id="KW-0812">Transmembrane</keyword>
<gene>
    <name evidence="3" type="ORF">QBC42DRAFT_294530</name>
</gene>
<keyword evidence="4" id="KW-1185">Reference proteome</keyword>
<feature type="compositionally biased region" description="Basic and acidic residues" evidence="1">
    <location>
        <begin position="64"/>
        <end position="75"/>
    </location>
</feature>